<proteinExistence type="predicted"/>
<dbReference type="Pfam" id="PF00612">
    <property type="entry name" value="IQ"/>
    <property type="match status" value="2"/>
</dbReference>
<keyword evidence="1" id="KW-1185">Reference proteome</keyword>
<evidence type="ECO:0000313" key="3">
    <source>
        <dbReference type="RefSeq" id="XP_033800728.1"/>
    </source>
</evidence>
<reference evidence="2 3" key="1">
    <citation type="submission" date="2025-04" db="UniProtKB">
        <authorList>
            <consortium name="RefSeq"/>
        </authorList>
    </citation>
    <scope>IDENTIFICATION</scope>
</reference>
<dbReference type="GeneID" id="117360674"/>
<dbReference type="Proteomes" id="UP000515159">
    <property type="component" value="Chromosome 5"/>
</dbReference>
<dbReference type="GO" id="GO:0005516">
    <property type="term" value="F:calmodulin binding"/>
    <property type="evidence" value="ECO:0007669"/>
    <property type="project" value="InterPro"/>
</dbReference>
<evidence type="ECO:0000313" key="1">
    <source>
        <dbReference type="Proteomes" id="UP000515159"/>
    </source>
</evidence>
<evidence type="ECO:0000313" key="4">
    <source>
        <dbReference type="RefSeq" id="XP_033800729.1"/>
    </source>
</evidence>
<dbReference type="RefSeq" id="XP_033800728.1">
    <property type="nucleotide sequence ID" value="XM_033944837.1"/>
</dbReference>
<dbReference type="AlphaFoldDB" id="A0A6P8QTX9"/>
<dbReference type="PANTHER" id="PTHR15673">
    <property type="entry name" value="IQ CALMODULIN-BINDING MOTIF CONTAINING PROTEIN 1"/>
    <property type="match status" value="1"/>
</dbReference>
<dbReference type="RefSeq" id="XP_033800729.1">
    <property type="nucleotide sequence ID" value="XM_033944838.1"/>
</dbReference>
<dbReference type="CDD" id="cd23767">
    <property type="entry name" value="IQCD"/>
    <property type="match status" value="2"/>
</dbReference>
<dbReference type="InterPro" id="IPR000048">
    <property type="entry name" value="IQ_motif_EF-hand-BS"/>
</dbReference>
<organism evidence="1 4">
    <name type="scientific">Geotrypetes seraphini</name>
    <name type="common">Gaboon caecilian</name>
    <name type="synonym">Caecilia seraphini</name>
    <dbReference type="NCBI Taxonomy" id="260995"/>
    <lineage>
        <taxon>Eukaryota</taxon>
        <taxon>Metazoa</taxon>
        <taxon>Chordata</taxon>
        <taxon>Craniata</taxon>
        <taxon>Vertebrata</taxon>
        <taxon>Euteleostomi</taxon>
        <taxon>Amphibia</taxon>
        <taxon>Gymnophiona</taxon>
        <taxon>Geotrypetes</taxon>
    </lineage>
</organism>
<dbReference type="SUPFAM" id="SSF48371">
    <property type="entry name" value="ARM repeat"/>
    <property type="match status" value="1"/>
</dbReference>
<name>A0A6P8QTX9_GEOSA</name>
<dbReference type="GO" id="GO:0005929">
    <property type="term" value="C:cilium"/>
    <property type="evidence" value="ECO:0007669"/>
    <property type="project" value="TreeGrafter"/>
</dbReference>
<dbReference type="CTD" id="9657"/>
<dbReference type="KEGG" id="gsh:117360674"/>
<dbReference type="PROSITE" id="PS50096">
    <property type="entry name" value="IQ"/>
    <property type="match status" value="2"/>
</dbReference>
<dbReference type="RefSeq" id="XP_033800727.1">
    <property type="nucleotide sequence ID" value="XM_033944836.1"/>
</dbReference>
<dbReference type="GO" id="GO:0060271">
    <property type="term" value="P:cilium assembly"/>
    <property type="evidence" value="ECO:0007669"/>
    <property type="project" value="InterPro"/>
</dbReference>
<dbReference type="PANTHER" id="PTHR15673:SF2">
    <property type="entry name" value="IQ CALMODULIN-BINDING MOTIF-CONTAINING PROTEIN 1"/>
    <property type="match status" value="1"/>
</dbReference>
<dbReference type="InterPro" id="IPR028765">
    <property type="entry name" value="IQCB1"/>
</dbReference>
<dbReference type="Gene3D" id="1.20.5.190">
    <property type="match status" value="2"/>
</dbReference>
<dbReference type="SMART" id="SM00015">
    <property type="entry name" value="IQ"/>
    <property type="match status" value="3"/>
</dbReference>
<evidence type="ECO:0000313" key="2">
    <source>
        <dbReference type="RefSeq" id="XP_033800727.1"/>
    </source>
</evidence>
<dbReference type="InterPro" id="IPR016024">
    <property type="entry name" value="ARM-type_fold"/>
</dbReference>
<gene>
    <name evidence="2 3 4" type="primary">IQCB1</name>
</gene>
<accession>A0A6P8QTX9</accession>
<dbReference type="OrthoDB" id="8178106at2759"/>
<sequence>MRLYVQGLKIRSSQPTRSRLMFLSTRNKIIKINMSQNKTENVDARILSLASEVTEVSNQNVPVLLLKLKEILKTTPSLSKESKKLKEDLYNYDLIQYCVLVLKQDYSRVNGGWATAAKLAEILSNCCVGLDPSEDVEEFYNKILPSAVDNLLFLGRRLQARFIRAIKDEEKSEFLHFFRTVTDSLCWLFGGHIQLTVCVLQCDHFLQLLMTDDVETGITVMSVLQNILRVNSTVLFQVDESILHCILDELVFKLSSATNPVIGNAATKSLLVMVESHQPLVELLRMRYRGLRALLSKQWTGKGFGRELGRLLDLLYSGSYQKVEMQRLHQAACLVQAVWKGFQTRKRLKKLPKAVTSLQRGFRAKREQEWLHFKRLKEEEELKQQLHLQRRRAMRIFNEKQLTLLEIVHAGQVDKHMQEMQEKSALMIQRHWRGYKERRNFHQQRQALKQYKAAVTIQRTAIRFLKKRRCIREALSPWKGPAELTDARRLELHEKIDEHLRLHPVSQLSEEQSKELHVRAQETLGQYLLKRRLQQKAELCRKALLAQINTDITMLMNAPGLKEATEKHLEVFTSRSMPVAAKAKQCHNTLLKYTRWPWWKKLGDEFMDDEVVPKELPAVEYGTLFIGGSKPSS</sequence>
<protein>
    <submittedName>
        <fullName evidence="2 3">IQ calmodulin-binding motif-containing protein 1 isoform X1</fullName>
    </submittedName>
</protein>